<evidence type="ECO:0000313" key="2">
    <source>
        <dbReference type="EMBL" id="QHS79955.1"/>
    </source>
</evidence>
<evidence type="ECO:0000256" key="1">
    <source>
        <dbReference type="SAM" id="MobiDB-lite"/>
    </source>
</evidence>
<dbReference type="AlphaFoldDB" id="A0A6C0AKV5"/>
<dbReference type="EMBL" id="MN740664">
    <property type="protein sequence ID" value="QHS79955.1"/>
    <property type="molecule type" value="Genomic_DNA"/>
</dbReference>
<sequence>MSSGGQNGQTISGLQGMRIRDASDFVTQSRLKLMFTTNNPDNSKYVGVNAYRSKGVQNSYNFLFQVQQGLREFNGGNNNPGSSNVGMGNGIAWTSTPSSTPATLTTNPPQYPLPQLSAVTINLSNTIPVTQMFP</sequence>
<accession>A0A6C0AKV5</accession>
<feature type="compositionally biased region" description="Low complexity" evidence="1">
    <location>
        <begin position="94"/>
        <end position="104"/>
    </location>
</feature>
<name>A0A6C0AKV5_9ZZZZ</name>
<feature type="region of interest" description="Disordered" evidence="1">
    <location>
        <begin position="80"/>
        <end position="104"/>
    </location>
</feature>
<reference evidence="2" key="1">
    <citation type="journal article" date="2020" name="Nature">
        <title>Giant virus diversity and host interactions through global metagenomics.</title>
        <authorList>
            <person name="Schulz F."/>
            <person name="Roux S."/>
            <person name="Paez-Espino D."/>
            <person name="Jungbluth S."/>
            <person name="Walsh D.A."/>
            <person name="Denef V.J."/>
            <person name="McMahon K.D."/>
            <person name="Konstantinidis K.T."/>
            <person name="Eloe-Fadrosh E.A."/>
            <person name="Kyrpides N.C."/>
            <person name="Woyke T."/>
        </authorList>
    </citation>
    <scope>NUCLEOTIDE SEQUENCE</scope>
    <source>
        <strain evidence="2">GVMAG-S-1035375-24</strain>
    </source>
</reference>
<proteinExistence type="predicted"/>
<organism evidence="2">
    <name type="scientific">viral metagenome</name>
    <dbReference type="NCBI Taxonomy" id="1070528"/>
    <lineage>
        <taxon>unclassified sequences</taxon>
        <taxon>metagenomes</taxon>
        <taxon>organismal metagenomes</taxon>
    </lineage>
</organism>
<protein>
    <submittedName>
        <fullName evidence="2">Uncharacterized protein</fullName>
    </submittedName>
</protein>